<evidence type="ECO:0000313" key="1">
    <source>
        <dbReference type="EMBL" id="RMX56438.1"/>
    </source>
</evidence>
<name>A0A3M6USZ1_POCDA</name>
<dbReference type="Proteomes" id="UP000275408">
    <property type="component" value="Unassembled WGS sequence"/>
</dbReference>
<protein>
    <submittedName>
        <fullName evidence="1">Uncharacterized protein</fullName>
    </submittedName>
</protein>
<dbReference type="EMBL" id="RCHS01000841">
    <property type="protein sequence ID" value="RMX56438.1"/>
    <property type="molecule type" value="Genomic_DNA"/>
</dbReference>
<evidence type="ECO:0000313" key="2">
    <source>
        <dbReference type="Proteomes" id="UP000275408"/>
    </source>
</evidence>
<reference evidence="1 2" key="1">
    <citation type="journal article" date="2018" name="Sci. Rep.">
        <title>Comparative analysis of the Pocillopora damicornis genome highlights role of immune system in coral evolution.</title>
        <authorList>
            <person name="Cunning R."/>
            <person name="Bay R.A."/>
            <person name="Gillette P."/>
            <person name="Baker A.C."/>
            <person name="Traylor-Knowles N."/>
        </authorList>
    </citation>
    <scope>NUCLEOTIDE SEQUENCE [LARGE SCALE GENOMIC DNA]</scope>
    <source>
        <strain evidence="1">RSMAS</strain>
        <tissue evidence="1">Whole animal</tissue>
    </source>
</reference>
<comment type="caution">
    <text evidence="1">The sequence shown here is derived from an EMBL/GenBank/DDBJ whole genome shotgun (WGS) entry which is preliminary data.</text>
</comment>
<proteinExistence type="predicted"/>
<keyword evidence="2" id="KW-1185">Reference proteome</keyword>
<organism evidence="1 2">
    <name type="scientific">Pocillopora damicornis</name>
    <name type="common">Cauliflower coral</name>
    <name type="synonym">Millepora damicornis</name>
    <dbReference type="NCBI Taxonomy" id="46731"/>
    <lineage>
        <taxon>Eukaryota</taxon>
        <taxon>Metazoa</taxon>
        <taxon>Cnidaria</taxon>
        <taxon>Anthozoa</taxon>
        <taxon>Hexacorallia</taxon>
        <taxon>Scleractinia</taxon>
        <taxon>Astrocoeniina</taxon>
        <taxon>Pocilloporidae</taxon>
        <taxon>Pocillopora</taxon>
    </lineage>
</organism>
<sequence length="80" mass="9033">MVCLERNQLAREYRCCKTGGKPRKLMVTATTVAPTNALSLVPMKIFKTQADLDLQINFLIHHVSPVPASMTESLYDQLKR</sequence>
<accession>A0A3M6USZ1</accession>
<gene>
    <name evidence="1" type="ORF">pdam_00008798</name>
</gene>
<dbReference type="AlphaFoldDB" id="A0A3M6USZ1"/>